<keyword evidence="2 5" id="KW-0808">Transferase</keyword>
<accession>A0A2N6SG67</accession>
<protein>
    <recommendedName>
        <fullName evidence="7">Cytosine-specific methyltransferase</fullName>
        <ecNumber evidence="7">2.1.1.37</ecNumber>
    </recommendedName>
</protein>
<gene>
    <name evidence="8" type="ORF">CJ218_03355</name>
</gene>
<dbReference type="STRING" id="84135.GCA_001052115_00757"/>
<dbReference type="PANTHER" id="PTHR46098">
    <property type="entry name" value="TRNA (CYTOSINE(38)-C(5))-METHYLTRANSFERASE"/>
    <property type="match status" value="1"/>
</dbReference>
<evidence type="ECO:0000313" key="8">
    <source>
        <dbReference type="EMBL" id="PMC52942.1"/>
    </source>
</evidence>
<evidence type="ECO:0000256" key="7">
    <source>
        <dbReference type="RuleBase" id="RU000417"/>
    </source>
</evidence>
<keyword evidence="4" id="KW-0680">Restriction system</keyword>
<feature type="active site" evidence="5">
    <location>
        <position position="74"/>
    </location>
</feature>
<dbReference type="SUPFAM" id="SSF53335">
    <property type="entry name" value="S-adenosyl-L-methionine-dependent methyltransferases"/>
    <property type="match status" value="1"/>
</dbReference>
<evidence type="ECO:0000256" key="4">
    <source>
        <dbReference type="ARBA" id="ARBA00022747"/>
    </source>
</evidence>
<evidence type="ECO:0000256" key="6">
    <source>
        <dbReference type="RuleBase" id="RU000416"/>
    </source>
</evidence>
<dbReference type="InterPro" id="IPR018117">
    <property type="entry name" value="C5_DNA_meth_AS"/>
</dbReference>
<comment type="catalytic activity">
    <reaction evidence="7">
        <text>a 2'-deoxycytidine in DNA + S-adenosyl-L-methionine = a 5-methyl-2'-deoxycytidine in DNA + S-adenosyl-L-homocysteine + H(+)</text>
        <dbReference type="Rhea" id="RHEA:13681"/>
        <dbReference type="Rhea" id="RHEA-COMP:11369"/>
        <dbReference type="Rhea" id="RHEA-COMP:11370"/>
        <dbReference type="ChEBI" id="CHEBI:15378"/>
        <dbReference type="ChEBI" id="CHEBI:57856"/>
        <dbReference type="ChEBI" id="CHEBI:59789"/>
        <dbReference type="ChEBI" id="CHEBI:85452"/>
        <dbReference type="ChEBI" id="CHEBI:85454"/>
        <dbReference type="EC" id="2.1.1.37"/>
    </reaction>
</comment>
<comment type="similarity">
    <text evidence="5 6">Belongs to the class I-like SAM-binding methyltransferase superfamily. C5-methyltransferase family.</text>
</comment>
<dbReference type="GO" id="GO:0009307">
    <property type="term" value="P:DNA restriction-modification system"/>
    <property type="evidence" value="ECO:0007669"/>
    <property type="project" value="UniProtKB-KW"/>
</dbReference>
<organism evidence="8 9">
    <name type="scientific">Gemella sanguinis</name>
    <dbReference type="NCBI Taxonomy" id="84135"/>
    <lineage>
        <taxon>Bacteria</taxon>
        <taxon>Bacillati</taxon>
        <taxon>Bacillota</taxon>
        <taxon>Bacilli</taxon>
        <taxon>Bacillales</taxon>
        <taxon>Gemellaceae</taxon>
        <taxon>Gemella</taxon>
    </lineage>
</organism>
<dbReference type="EMBL" id="PNGT01000002">
    <property type="protein sequence ID" value="PMC52942.1"/>
    <property type="molecule type" value="Genomic_DNA"/>
</dbReference>
<dbReference type="PROSITE" id="PS51679">
    <property type="entry name" value="SAM_MT_C5"/>
    <property type="match status" value="1"/>
</dbReference>
<evidence type="ECO:0000313" key="9">
    <source>
        <dbReference type="Proteomes" id="UP000235670"/>
    </source>
</evidence>
<keyword evidence="1 5" id="KW-0489">Methyltransferase</keyword>
<evidence type="ECO:0000256" key="2">
    <source>
        <dbReference type="ARBA" id="ARBA00022679"/>
    </source>
</evidence>
<dbReference type="AlphaFoldDB" id="A0A2N6SG67"/>
<dbReference type="InterPro" id="IPR001525">
    <property type="entry name" value="C5_MeTfrase"/>
</dbReference>
<proteinExistence type="inferred from homology"/>
<evidence type="ECO:0000256" key="3">
    <source>
        <dbReference type="ARBA" id="ARBA00022691"/>
    </source>
</evidence>
<dbReference type="GO" id="GO:0032259">
    <property type="term" value="P:methylation"/>
    <property type="evidence" value="ECO:0007669"/>
    <property type="project" value="UniProtKB-KW"/>
</dbReference>
<dbReference type="PRINTS" id="PR00105">
    <property type="entry name" value="C5METTRFRASE"/>
</dbReference>
<evidence type="ECO:0000256" key="1">
    <source>
        <dbReference type="ARBA" id="ARBA00022603"/>
    </source>
</evidence>
<dbReference type="GO" id="GO:0003886">
    <property type="term" value="F:DNA (cytosine-5-)-methyltransferase activity"/>
    <property type="evidence" value="ECO:0007669"/>
    <property type="project" value="UniProtKB-EC"/>
</dbReference>
<dbReference type="NCBIfam" id="TIGR00675">
    <property type="entry name" value="dcm"/>
    <property type="match status" value="1"/>
</dbReference>
<dbReference type="PANTHER" id="PTHR46098:SF1">
    <property type="entry name" value="TRNA (CYTOSINE(38)-C(5))-METHYLTRANSFERASE"/>
    <property type="match status" value="1"/>
</dbReference>
<dbReference type="RefSeq" id="WP_102189619.1">
    <property type="nucleotide sequence ID" value="NZ_PNGT01000002.1"/>
</dbReference>
<evidence type="ECO:0000256" key="5">
    <source>
        <dbReference type="PROSITE-ProRule" id="PRU01016"/>
    </source>
</evidence>
<keyword evidence="3 5" id="KW-0949">S-adenosyl-L-methionine</keyword>
<dbReference type="EC" id="2.1.1.37" evidence="7"/>
<dbReference type="InterPro" id="IPR029063">
    <property type="entry name" value="SAM-dependent_MTases_sf"/>
</dbReference>
<dbReference type="InterPro" id="IPR050750">
    <property type="entry name" value="C5-MTase"/>
</dbReference>
<reference evidence="8 9" key="1">
    <citation type="submission" date="2017-09" db="EMBL/GenBank/DDBJ databases">
        <title>Bacterial strain isolated from the female urinary microbiota.</title>
        <authorList>
            <person name="Thomas-White K."/>
            <person name="Kumar N."/>
            <person name="Forster S."/>
            <person name="Putonti C."/>
            <person name="Lawley T."/>
            <person name="Wolfe A.J."/>
        </authorList>
    </citation>
    <scope>NUCLEOTIDE SEQUENCE [LARGE SCALE GENOMIC DNA]</scope>
    <source>
        <strain evidence="8 9">UMB0186</strain>
    </source>
</reference>
<dbReference type="PROSITE" id="PS00094">
    <property type="entry name" value="C5_MTASE_1"/>
    <property type="match status" value="1"/>
</dbReference>
<dbReference type="Gene3D" id="3.90.120.10">
    <property type="entry name" value="DNA Methylase, subunit A, domain 2"/>
    <property type="match status" value="1"/>
</dbReference>
<sequence length="486" mass="54561">MSQLTVGSLFSGSGGFELGAMILGIKAVWASEVEPFPILVTKKNFPNLVHLGDINNINGGNINPVDIITFGSPCQDLSIAGQRDGLSGSKSNLFYEAIRVIKEMRENTNEKYPRIIIWENVCGAFSSSKGEDFRQVLEQISKIKCENISIPKPSKWKNAGCIMGGTFSIAWRVLDAQYFGVPQRRKRIFLVADFTGEGAREILFNEESLPRYFESCSDKKQEVTGVIGECTEISKYCLMDQGGERLDVTLNKTGTLRAQSNHPPLVFENHSQDSRFKGPLDITPTLSSNLGTGGNNQPFVVENIANYDVRFTSLNTKNSRYKVYETATSRTLDTGGNNPNANQGGVAIVSIYSTSKNYHHTKAIKDQVSTLVASDYKDPPIINDKYSVRRITPLECSRLQGFPDYWCERLELLNPTDEDLRFWREVFETNRKIKNGKKQKTDNNIRTWLKNPYSDAAQYKMWGNGVALPCVLYIFSGVKKYLEHSE</sequence>
<comment type="caution">
    <text evidence="8">The sequence shown here is derived from an EMBL/GenBank/DDBJ whole genome shotgun (WGS) entry which is preliminary data.</text>
</comment>
<dbReference type="OrthoDB" id="9813719at2"/>
<dbReference type="Proteomes" id="UP000235670">
    <property type="component" value="Unassembled WGS sequence"/>
</dbReference>
<dbReference type="Gene3D" id="3.40.50.150">
    <property type="entry name" value="Vaccinia Virus protein VP39"/>
    <property type="match status" value="1"/>
</dbReference>
<dbReference type="Pfam" id="PF00145">
    <property type="entry name" value="DNA_methylase"/>
    <property type="match status" value="1"/>
</dbReference>
<name>A0A2N6SG67_9BACL</name>